<keyword evidence="1" id="KW-0732">Signal</keyword>
<sequence>MHKRLIIAAGSALLSLAFGAGIAHADPDPNDDPGEQRNWPCGYTFGPVNTHAQFGTIMAWRYARPCPPPPAPGE</sequence>
<dbReference type="Proteomes" id="UP000199251">
    <property type="component" value="Unassembled WGS sequence"/>
</dbReference>
<dbReference type="EMBL" id="CTEE01000001">
    <property type="protein sequence ID" value="CQD08496.1"/>
    <property type="molecule type" value="Genomic_DNA"/>
</dbReference>
<keyword evidence="5" id="KW-1185">Reference proteome</keyword>
<accession>A0A0E3WBP5</accession>
<name>A0A0E3WBP5_MYCLN</name>
<dbReference type="Proteomes" id="UP001055171">
    <property type="component" value="Chromosome"/>
</dbReference>
<evidence type="ECO:0008006" key="6">
    <source>
        <dbReference type="Google" id="ProtNLM"/>
    </source>
</evidence>
<evidence type="ECO:0000313" key="4">
    <source>
        <dbReference type="Proteomes" id="UP000199251"/>
    </source>
</evidence>
<evidence type="ECO:0000256" key="1">
    <source>
        <dbReference type="SAM" id="SignalP"/>
    </source>
</evidence>
<dbReference type="AlphaFoldDB" id="A0A0E3WBP5"/>
<feature type="chain" id="PRO_5002414699" description="Secreted protein" evidence="1">
    <location>
        <begin position="26"/>
        <end position="74"/>
    </location>
</feature>
<evidence type="ECO:0000313" key="2">
    <source>
        <dbReference type="EMBL" id="CQD08496.1"/>
    </source>
</evidence>
<gene>
    <name evidence="2" type="ORF">BN1232_01526</name>
    <name evidence="3" type="ORF">MJO58_06715</name>
</gene>
<evidence type="ECO:0000313" key="3">
    <source>
        <dbReference type="EMBL" id="ULP43656.1"/>
    </source>
</evidence>
<evidence type="ECO:0000313" key="5">
    <source>
        <dbReference type="Proteomes" id="UP001055171"/>
    </source>
</evidence>
<dbReference type="OrthoDB" id="9959693at2"/>
<reference evidence="2 4" key="1">
    <citation type="submission" date="2015-03" db="EMBL/GenBank/DDBJ databases">
        <authorList>
            <person name="Urmite Genomes"/>
        </authorList>
    </citation>
    <scope>NUCLEOTIDE SEQUENCE [LARGE SCALE GENOMIC DNA]</scope>
    <source>
        <strain evidence="2 4">CSUR P1491</strain>
    </source>
</reference>
<dbReference type="RefSeq" id="WP_090600810.1">
    <property type="nucleotide sequence ID" value="NZ_CP092423.2"/>
</dbReference>
<dbReference type="EMBL" id="CP092423">
    <property type="protein sequence ID" value="ULP43656.1"/>
    <property type="molecule type" value="Genomic_DNA"/>
</dbReference>
<dbReference type="STRING" id="141349.BN1232_01526"/>
<protein>
    <recommendedName>
        <fullName evidence="6">Secreted protein</fullName>
    </recommendedName>
</protein>
<reference evidence="3" key="2">
    <citation type="submission" date="2022-08" db="EMBL/GenBank/DDBJ databases">
        <title>Complete genome sequence of 14 non-tuberculosis mycobacteria type-strains.</title>
        <authorList>
            <person name="Igarashi Y."/>
            <person name="Osugi A."/>
            <person name="Mitarai S."/>
        </authorList>
    </citation>
    <scope>NUCLEOTIDE SEQUENCE</scope>
    <source>
        <strain evidence="3">ATCC 51985</strain>
    </source>
</reference>
<organism evidence="2 4">
    <name type="scientific">Mycobacterium lentiflavum</name>
    <dbReference type="NCBI Taxonomy" id="141349"/>
    <lineage>
        <taxon>Bacteria</taxon>
        <taxon>Bacillati</taxon>
        <taxon>Actinomycetota</taxon>
        <taxon>Actinomycetes</taxon>
        <taxon>Mycobacteriales</taxon>
        <taxon>Mycobacteriaceae</taxon>
        <taxon>Mycobacterium</taxon>
        <taxon>Mycobacterium simiae complex</taxon>
    </lineage>
</organism>
<feature type="signal peptide" evidence="1">
    <location>
        <begin position="1"/>
        <end position="25"/>
    </location>
</feature>
<proteinExistence type="predicted"/>